<evidence type="ECO:0000313" key="2">
    <source>
        <dbReference type="EMBL" id="AKQ40966.2"/>
    </source>
</evidence>
<reference evidence="3" key="2">
    <citation type="submission" date="2015-04" db="EMBL/GenBank/DDBJ databases">
        <title>The complete genome sequence of Erythrobacter sp. s21-N3.</title>
        <authorList>
            <person name="Zhuang L."/>
            <person name="Liu Y."/>
            <person name="Shao Z."/>
        </authorList>
    </citation>
    <scope>NUCLEOTIDE SEQUENCE [LARGE SCALE GENOMIC DNA]</scope>
    <source>
        <strain evidence="3">s21-N3</strain>
    </source>
</reference>
<accession>A0A0H4VDM1</accession>
<gene>
    <name evidence="2" type="ORF">CP97_01220</name>
</gene>
<dbReference type="RefSeq" id="WP_161485419.1">
    <property type="nucleotide sequence ID" value="NZ_CP011310.1"/>
</dbReference>
<proteinExistence type="predicted"/>
<feature type="compositionally biased region" description="Polar residues" evidence="1">
    <location>
        <begin position="49"/>
        <end position="60"/>
    </location>
</feature>
<dbReference type="Proteomes" id="UP000059113">
    <property type="component" value="Chromosome"/>
</dbReference>
<dbReference type="EMBL" id="CP011310">
    <property type="protein sequence ID" value="AKQ40966.2"/>
    <property type="molecule type" value="Genomic_DNA"/>
</dbReference>
<dbReference type="AlphaFoldDB" id="A0A0H4VDM1"/>
<organism evidence="2 3">
    <name type="scientific">Aurantiacibacter atlanticus</name>
    <dbReference type="NCBI Taxonomy" id="1648404"/>
    <lineage>
        <taxon>Bacteria</taxon>
        <taxon>Pseudomonadati</taxon>
        <taxon>Pseudomonadota</taxon>
        <taxon>Alphaproteobacteria</taxon>
        <taxon>Sphingomonadales</taxon>
        <taxon>Erythrobacteraceae</taxon>
        <taxon>Aurantiacibacter</taxon>
    </lineage>
</organism>
<name>A0A0H4VDM1_9SPHN</name>
<dbReference type="STRING" id="1648404.CP97_01220"/>
<dbReference type="KEGG" id="ery:CP97_01220"/>
<sequence length="66" mass="6761">MLLVLGALPGACSDAPQLSQPEGATSDERQAVNEAAEMLEERLPPVKGANSSEASTSDMPSSPPSH</sequence>
<protein>
    <submittedName>
        <fullName evidence="2">Uncharacterized protein</fullName>
    </submittedName>
</protein>
<evidence type="ECO:0000313" key="3">
    <source>
        <dbReference type="Proteomes" id="UP000059113"/>
    </source>
</evidence>
<keyword evidence="3" id="KW-1185">Reference proteome</keyword>
<reference evidence="2 3" key="1">
    <citation type="journal article" date="2015" name="Int. J. Syst. Evol. Microbiol.">
        <title>Erythrobacter atlanticus sp. nov., a bacterium from ocean sediment able to degrade polycyclic aromatic hydrocarbons.</title>
        <authorList>
            <person name="Zhuang L."/>
            <person name="Liu Y."/>
            <person name="Wang L."/>
            <person name="Wang W."/>
            <person name="Shao Z."/>
        </authorList>
    </citation>
    <scope>NUCLEOTIDE SEQUENCE [LARGE SCALE GENOMIC DNA]</scope>
    <source>
        <strain evidence="3">s21-N3</strain>
    </source>
</reference>
<evidence type="ECO:0000256" key="1">
    <source>
        <dbReference type="SAM" id="MobiDB-lite"/>
    </source>
</evidence>
<feature type="region of interest" description="Disordered" evidence="1">
    <location>
        <begin position="1"/>
        <end position="66"/>
    </location>
</feature>